<dbReference type="Proteomes" id="UP000838160">
    <property type="component" value="Unassembled WGS sequence"/>
</dbReference>
<feature type="signal peptide" evidence="1">
    <location>
        <begin position="1"/>
        <end position="25"/>
    </location>
</feature>
<keyword evidence="4" id="KW-1185">Reference proteome</keyword>
<gene>
    <name evidence="3" type="ORF">VHP8226_02672</name>
</gene>
<evidence type="ECO:0000313" key="3">
    <source>
        <dbReference type="EMBL" id="CAH0527365.1"/>
    </source>
</evidence>
<evidence type="ECO:0000313" key="4">
    <source>
        <dbReference type="Proteomes" id="UP000838160"/>
    </source>
</evidence>
<evidence type="ECO:0000259" key="2">
    <source>
        <dbReference type="Pfam" id="PF04909"/>
    </source>
</evidence>
<dbReference type="Gene3D" id="3.20.20.140">
    <property type="entry name" value="Metal-dependent hydrolases"/>
    <property type="match status" value="1"/>
</dbReference>
<feature type="chain" id="PRO_5047201555" description="Amidohydrolase-related domain-containing protein" evidence="1">
    <location>
        <begin position="26"/>
        <end position="339"/>
    </location>
</feature>
<sequence length="339" mass="38318">MSIKHSLNRLIILTLSLAIVPACSAKNYQGKINDAEVHLVDYFQNSAGTQALIANMDKLNIEHSIVMGLPVIKKWSSTEPMPPRFVYGDDTPVYYYSYTDELVARGIESLAKNDQKRLHPFLSGFNTTDLNAAEHIERELEYRPGFWQGIGEIITRHDLLTALTPGEKPRANHPALTKVYTLAAKHQLPVLLHTNITSQRENQPIYLDELKQVLHQHPDTHFIWAHAGTTATLTRNLDMAFLYSTVSKLLADYPNLSILASWSLADVMIPKGKVDKRWLKLVNDYPDRFMIGSDVVGSFDYQYTSLALWFPLLNALPTETAHRVAYQNILDALPANQSH</sequence>
<comment type="caution">
    <text evidence="3">The sequence shown here is derived from an EMBL/GenBank/DDBJ whole genome shotgun (WGS) entry which is preliminary data.</text>
</comment>
<name>A0ABM8ZKA9_9VIBR</name>
<proteinExistence type="predicted"/>
<dbReference type="SUPFAM" id="SSF51556">
    <property type="entry name" value="Metallo-dependent hydrolases"/>
    <property type="match status" value="1"/>
</dbReference>
<dbReference type="InterPro" id="IPR006680">
    <property type="entry name" value="Amidohydro-rel"/>
</dbReference>
<accession>A0ABM8ZKA9</accession>
<reference evidence="3" key="1">
    <citation type="submission" date="2021-12" db="EMBL/GenBank/DDBJ databases">
        <authorList>
            <person name="Rodrigo-Torres L."/>
            <person name="Arahal R. D."/>
            <person name="Lucena T."/>
        </authorList>
    </citation>
    <scope>NUCLEOTIDE SEQUENCE</scope>
    <source>
        <strain evidence="3">CECT 8226</strain>
    </source>
</reference>
<dbReference type="RefSeq" id="WP_237485465.1">
    <property type="nucleotide sequence ID" value="NZ_CAKLCM010000002.1"/>
</dbReference>
<dbReference type="EMBL" id="CAKLCM010000002">
    <property type="protein sequence ID" value="CAH0527365.1"/>
    <property type="molecule type" value="Genomic_DNA"/>
</dbReference>
<protein>
    <recommendedName>
        <fullName evidence="2">Amidohydrolase-related domain-containing protein</fullName>
    </recommendedName>
</protein>
<dbReference type="Pfam" id="PF04909">
    <property type="entry name" value="Amidohydro_2"/>
    <property type="match status" value="1"/>
</dbReference>
<feature type="domain" description="Amidohydrolase-related" evidence="2">
    <location>
        <begin position="109"/>
        <end position="329"/>
    </location>
</feature>
<dbReference type="InterPro" id="IPR032466">
    <property type="entry name" value="Metal_Hydrolase"/>
</dbReference>
<organism evidence="3 4">
    <name type="scientific">Vibrio hippocampi</name>
    <dbReference type="NCBI Taxonomy" id="654686"/>
    <lineage>
        <taxon>Bacteria</taxon>
        <taxon>Pseudomonadati</taxon>
        <taxon>Pseudomonadota</taxon>
        <taxon>Gammaproteobacteria</taxon>
        <taxon>Vibrionales</taxon>
        <taxon>Vibrionaceae</taxon>
        <taxon>Vibrio</taxon>
    </lineage>
</organism>
<keyword evidence="1" id="KW-0732">Signal</keyword>
<evidence type="ECO:0000256" key="1">
    <source>
        <dbReference type="SAM" id="SignalP"/>
    </source>
</evidence>